<sequence>MPTISPPHPPIPASFEYHIFTDSIISLLSSIESLPQSSPDLNPNLAKAKYLQKMENMGPISQEMGEKALDPTGDRELRVREGREKFGCQLTSKYQGGQLLSSPFRHQLGGSPLPWFLAAAREEEEEEEKMDMLWEDFNEELASVPPLCPLSPVINKGALAMKEAAGWLGGDGDGDMVVVDPEKHGKHPRPQPQDGRVVRRRKWSLRLMLRLLKKLFLVKKSRNPRTAPAPI</sequence>
<accession>A0A811QNX9</accession>
<keyword evidence="2" id="KW-1185">Reference proteome</keyword>
<gene>
    <name evidence="1" type="ORF">NCGR_LOCUS41194</name>
</gene>
<name>A0A811QNX9_9POAL</name>
<dbReference type="AlphaFoldDB" id="A0A811QNX9"/>
<proteinExistence type="predicted"/>
<dbReference type="EMBL" id="CAJGYO010000010">
    <property type="protein sequence ID" value="CAD6257709.1"/>
    <property type="molecule type" value="Genomic_DNA"/>
</dbReference>
<dbReference type="PANTHER" id="PTHR34666:SF8">
    <property type="entry name" value="EXPRESSED PROTEIN"/>
    <property type="match status" value="1"/>
</dbReference>
<evidence type="ECO:0000313" key="1">
    <source>
        <dbReference type="EMBL" id="CAD6257709.1"/>
    </source>
</evidence>
<dbReference type="OrthoDB" id="664580at2759"/>
<evidence type="ECO:0000313" key="2">
    <source>
        <dbReference type="Proteomes" id="UP000604825"/>
    </source>
</evidence>
<dbReference type="Proteomes" id="UP000604825">
    <property type="component" value="Unassembled WGS sequence"/>
</dbReference>
<organism evidence="1 2">
    <name type="scientific">Miscanthus lutarioriparius</name>
    <dbReference type="NCBI Taxonomy" id="422564"/>
    <lineage>
        <taxon>Eukaryota</taxon>
        <taxon>Viridiplantae</taxon>
        <taxon>Streptophyta</taxon>
        <taxon>Embryophyta</taxon>
        <taxon>Tracheophyta</taxon>
        <taxon>Spermatophyta</taxon>
        <taxon>Magnoliopsida</taxon>
        <taxon>Liliopsida</taxon>
        <taxon>Poales</taxon>
        <taxon>Poaceae</taxon>
        <taxon>PACMAD clade</taxon>
        <taxon>Panicoideae</taxon>
        <taxon>Andropogonodae</taxon>
        <taxon>Andropogoneae</taxon>
        <taxon>Saccharinae</taxon>
        <taxon>Miscanthus</taxon>
    </lineage>
</organism>
<comment type="caution">
    <text evidence="1">The sequence shown here is derived from an EMBL/GenBank/DDBJ whole genome shotgun (WGS) entry which is preliminary data.</text>
</comment>
<dbReference type="PANTHER" id="PTHR34666">
    <property type="entry name" value="EXPRESSED PROTEIN"/>
    <property type="match status" value="1"/>
</dbReference>
<protein>
    <submittedName>
        <fullName evidence="1">Uncharacterized protein</fullName>
    </submittedName>
</protein>
<reference evidence="1" key="1">
    <citation type="submission" date="2020-10" db="EMBL/GenBank/DDBJ databases">
        <authorList>
            <person name="Han B."/>
            <person name="Lu T."/>
            <person name="Zhao Q."/>
            <person name="Huang X."/>
            <person name="Zhao Y."/>
        </authorList>
    </citation>
    <scope>NUCLEOTIDE SEQUENCE</scope>
</reference>